<evidence type="ECO:0000313" key="2">
    <source>
        <dbReference type="Proteomes" id="UP000623687"/>
    </source>
</evidence>
<dbReference type="RefSeq" id="XP_036628102.1">
    <property type="nucleotide sequence ID" value="XM_036778713.1"/>
</dbReference>
<organism evidence="1 2">
    <name type="scientific">Pleurotus ostreatus</name>
    <name type="common">Oyster mushroom</name>
    <name type="synonym">White-rot fungus</name>
    <dbReference type="NCBI Taxonomy" id="5322"/>
    <lineage>
        <taxon>Eukaryota</taxon>
        <taxon>Fungi</taxon>
        <taxon>Dikarya</taxon>
        <taxon>Basidiomycota</taxon>
        <taxon>Agaricomycotina</taxon>
        <taxon>Agaricomycetes</taxon>
        <taxon>Agaricomycetidae</taxon>
        <taxon>Agaricales</taxon>
        <taxon>Pleurotineae</taxon>
        <taxon>Pleurotaceae</taxon>
        <taxon>Pleurotus</taxon>
    </lineage>
</organism>
<dbReference type="OrthoDB" id="2419903at2759"/>
<comment type="caution">
    <text evidence="1">The sequence shown here is derived from an EMBL/GenBank/DDBJ whole genome shotgun (WGS) entry which is preliminary data.</text>
</comment>
<accession>A0A8H6ZLD8</accession>
<evidence type="ECO:0000313" key="1">
    <source>
        <dbReference type="EMBL" id="KAF7423908.1"/>
    </source>
</evidence>
<keyword evidence="2" id="KW-1185">Reference proteome</keyword>
<dbReference type="EMBL" id="JACETU010000007">
    <property type="protein sequence ID" value="KAF7423908.1"/>
    <property type="molecule type" value="Genomic_DNA"/>
</dbReference>
<dbReference type="AlphaFoldDB" id="A0A8H6ZLD8"/>
<dbReference type="Gene3D" id="3.90.228.10">
    <property type="match status" value="1"/>
</dbReference>
<reference evidence="1" key="1">
    <citation type="submission" date="2019-07" db="EMBL/GenBank/DDBJ databases">
        <authorList>
            <person name="Palmer J.M."/>
        </authorList>
    </citation>
    <scope>NUCLEOTIDE SEQUENCE</scope>
    <source>
        <strain evidence="1">PC9</strain>
    </source>
</reference>
<dbReference type="SUPFAM" id="SSF56399">
    <property type="entry name" value="ADP-ribosylation"/>
    <property type="match status" value="1"/>
</dbReference>
<dbReference type="VEuPathDB" id="FungiDB:PC9H_009206"/>
<name>A0A8H6ZLD8_PLEOS</name>
<protein>
    <recommendedName>
        <fullName evidence="3">PARP catalytic domain-containing protein</fullName>
    </recommendedName>
</protein>
<gene>
    <name evidence="1" type="ORF">PC9H_009206</name>
</gene>
<dbReference type="GeneID" id="59379024"/>
<dbReference type="Proteomes" id="UP000623687">
    <property type="component" value="Unassembled WGS sequence"/>
</dbReference>
<sequence>MPSFVKNLVHWNIQKVQMPIQPPDDLCEICGIKPKFVEGEVKHPYCSRSCARNGGQGPSLSACALHSCRATGKPAFMGFCSEKHARDGVRAGQVKACDSCQIQPRSAASSLCIGCERHSRSGPRMKELALDSQAFKTLRDHFTGSWSSREAASLSVEKVYEITASRDVRTRHDTYRTSHPVSEQIRVYHSSQCICDLGTKGPVLCDFRSCGICNIIKSSFKTLAFGVACNNGRFGDGIYSYRNSSLADHFSTSCTTSPYRVMIACDVVIEPGQSPGGSQLSPNEESIFVTSADAIIPRYVVMYVKH</sequence>
<evidence type="ECO:0008006" key="3">
    <source>
        <dbReference type="Google" id="ProtNLM"/>
    </source>
</evidence>
<proteinExistence type="predicted"/>